<reference evidence="2 3" key="1">
    <citation type="journal article" date="2016" name="Nat. Commun.">
        <title>Thousands of microbial genomes shed light on interconnected biogeochemical processes in an aquifer system.</title>
        <authorList>
            <person name="Anantharaman K."/>
            <person name="Brown C.T."/>
            <person name="Hug L.A."/>
            <person name="Sharon I."/>
            <person name="Castelle C.J."/>
            <person name="Probst A.J."/>
            <person name="Thomas B.C."/>
            <person name="Singh A."/>
            <person name="Wilkins M.J."/>
            <person name="Karaoz U."/>
            <person name="Brodie E.L."/>
            <person name="Williams K.H."/>
            <person name="Hubbard S.S."/>
            <person name="Banfield J.F."/>
        </authorList>
    </citation>
    <scope>NUCLEOTIDE SEQUENCE [LARGE SCALE GENOMIC DNA]</scope>
</reference>
<gene>
    <name evidence="2" type="ORF">A3A44_01455</name>
</gene>
<proteinExistence type="predicted"/>
<organism evidence="2 3">
    <name type="scientific">Candidatus Sungbacteria bacterium RIFCSPLOWO2_01_FULL_60_25</name>
    <dbReference type="NCBI Taxonomy" id="1802281"/>
    <lineage>
        <taxon>Bacteria</taxon>
        <taxon>Candidatus Sungiibacteriota</taxon>
    </lineage>
</organism>
<dbReference type="InterPro" id="IPR018911">
    <property type="entry name" value="Gmad2_Ig-like_dom"/>
</dbReference>
<dbReference type="EMBL" id="MHQT01000030">
    <property type="protein sequence ID" value="OHA09213.1"/>
    <property type="molecule type" value="Genomic_DNA"/>
</dbReference>
<evidence type="ECO:0000313" key="3">
    <source>
        <dbReference type="Proteomes" id="UP000178977"/>
    </source>
</evidence>
<evidence type="ECO:0000313" key="2">
    <source>
        <dbReference type="EMBL" id="OHA09213.1"/>
    </source>
</evidence>
<protein>
    <recommendedName>
        <fullName evidence="1">Bacterial spore germination immunoglobulin-like domain-containing protein</fullName>
    </recommendedName>
</protein>
<dbReference type="STRING" id="1802281.A3A44_01455"/>
<dbReference type="AlphaFoldDB" id="A0A1G2LC48"/>
<dbReference type="Proteomes" id="UP000178977">
    <property type="component" value="Unassembled WGS sequence"/>
</dbReference>
<evidence type="ECO:0000259" key="1">
    <source>
        <dbReference type="Pfam" id="PF10648"/>
    </source>
</evidence>
<sequence>MKIAAIVVGITVVFAALAWIWFLNACEDDWCAVFGWQKAKLVTDFESCVRFGFGVFLSYPPQCAAGGRTYIQDIGNELEKRDLIRIARPRPGDTVSSPLAIEGEARGAWFFEASFPAYIFDADGNKLGVTPAEARGEWMTGDFVPFRAVLEFKRPATERGTLILKKDNPSGLPEHDDELRVPIRFRTPQGSAGH</sequence>
<feature type="domain" description="Bacterial spore germination immunoglobulin-like" evidence="1">
    <location>
        <begin position="84"/>
        <end position="170"/>
    </location>
</feature>
<dbReference type="Pfam" id="PF10648">
    <property type="entry name" value="Gmad2"/>
    <property type="match status" value="1"/>
</dbReference>
<name>A0A1G2LC48_9BACT</name>
<comment type="caution">
    <text evidence="2">The sequence shown here is derived from an EMBL/GenBank/DDBJ whole genome shotgun (WGS) entry which is preliminary data.</text>
</comment>
<accession>A0A1G2LC48</accession>